<evidence type="ECO:0000313" key="10">
    <source>
        <dbReference type="Proteomes" id="UP000176322"/>
    </source>
</evidence>
<dbReference type="InterPro" id="IPR001173">
    <property type="entry name" value="Glyco_trans_2-like"/>
</dbReference>
<reference evidence="9 10" key="1">
    <citation type="journal article" date="2016" name="Nat. Commun.">
        <title>Thousands of microbial genomes shed light on interconnected biogeochemical processes in an aquifer system.</title>
        <authorList>
            <person name="Anantharaman K."/>
            <person name="Brown C.T."/>
            <person name="Hug L.A."/>
            <person name="Sharon I."/>
            <person name="Castelle C.J."/>
            <person name="Probst A.J."/>
            <person name="Thomas B.C."/>
            <person name="Singh A."/>
            <person name="Wilkins M.J."/>
            <person name="Karaoz U."/>
            <person name="Brodie E.L."/>
            <person name="Williams K.H."/>
            <person name="Hubbard S.S."/>
            <person name="Banfield J.F."/>
        </authorList>
    </citation>
    <scope>NUCLEOTIDE SEQUENCE [LARGE SCALE GENOMIC DNA]</scope>
</reference>
<evidence type="ECO:0000256" key="2">
    <source>
        <dbReference type="ARBA" id="ARBA00006782"/>
    </source>
</evidence>
<name>A0A1F6BXH1_9BACT</name>
<feature type="domain" description="Glycosyltransferase 2-like" evidence="8">
    <location>
        <begin position="64"/>
        <end position="234"/>
    </location>
</feature>
<keyword evidence="6 7" id="KW-0472">Membrane</keyword>
<keyword evidence="4" id="KW-0328">Glycosyltransferase</keyword>
<dbReference type="CDD" id="cd06423">
    <property type="entry name" value="CESA_like"/>
    <property type="match status" value="1"/>
</dbReference>
<dbReference type="GO" id="GO:0005886">
    <property type="term" value="C:plasma membrane"/>
    <property type="evidence" value="ECO:0007669"/>
    <property type="project" value="UniProtKB-SubCell"/>
</dbReference>
<feature type="transmembrane region" description="Helical" evidence="7">
    <location>
        <begin position="350"/>
        <end position="369"/>
    </location>
</feature>
<dbReference type="Pfam" id="PF00535">
    <property type="entry name" value="Glycos_transf_2"/>
    <property type="match status" value="1"/>
</dbReference>
<dbReference type="Gene3D" id="3.90.550.10">
    <property type="entry name" value="Spore Coat Polysaccharide Biosynthesis Protein SpsA, Chain A"/>
    <property type="match status" value="1"/>
</dbReference>
<evidence type="ECO:0000313" key="9">
    <source>
        <dbReference type="EMBL" id="OGG41601.1"/>
    </source>
</evidence>
<accession>A0A1F6BXH1</accession>
<feature type="transmembrane region" description="Helical" evidence="7">
    <location>
        <begin position="376"/>
        <end position="395"/>
    </location>
</feature>
<evidence type="ECO:0000256" key="5">
    <source>
        <dbReference type="ARBA" id="ARBA00022679"/>
    </source>
</evidence>
<keyword evidence="5" id="KW-0808">Transferase</keyword>
<evidence type="ECO:0000256" key="7">
    <source>
        <dbReference type="SAM" id="Phobius"/>
    </source>
</evidence>
<keyword evidence="7" id="KW-1133">Transmembrane helix</keyword>
<dbReference type="SUPFAM" id="SSF53448">
    <property type="entry name" value="Nucleotide-diphospho-sugar transferases"/>
    <property type="match status" value="1"/>
</dbReference>
<dbReference type="STRING" id="1798475.A2837_00165"/>
<gene>
    <name evidence="9" type="ORF">A2837_00165</name>
</gene>
<proteinExistence type="inferred from homology"/>
<keyword evidence="7" id="KW-0812">Transmembrane</keyword>
<dbReference type="Proteomes" id="UP000176322">
    <property type="component" value="Unassembled WGS sequence"/>
</dbReference>
<evidence type="ECO:0000259" key="8">
    <source>
        <dbReference type="Pfam" id="PF00535"/>
    </source>
</evidence>
<dbReference type="AlphaFoldDB" id="A0A1F6BXH1"/>
<comment type="caution">
    <text evidence="9">The sequence shown here is derived from an EMBL/GenBank/DDBJ whole genome shotgun (WGS) entry which is preliminary data.</text>
</comment>
<comment type="subcellular location">
    <subcellularLocation>
        <location evidence="1">Cell membrane</location>
    </subcellularLocation>
</comment>
<dbReference type="GO" id="GO:0085029">
    <property type="term" value="P:extracellular matrix assembly"/>
    <property type="evidence" value="ECO:0007669"/>
    <property type="project" value="TreeGrafter"/>
</dbReference>
<evidence type="ECO:0000256" key="6">
    <source>
        <dbReference type="ARBA" id="ARBA00023136"/>
    </source>
</evidence>
<comment type="similarity">
    <text evidence="2">Belongs to the NodC/HAS family.</text>
</comment>
<keyword evidence="3" id="KW-1003">Cell membrane</keyword>
<evidence type="ECO:0000256" key="3">
    <source>
        <dbReference type="ARBA" id="ARBA00022475"/>
    </source>
</evidence>
<sequence length="410" mass="47897">MWFVFFLVIYVILLLKAITYDTFYNDLFFGFYSLLVTTYILSRFLLAYFHKPVVIDPTYEPTISFVVPAKNEEDNIGETIRRFAEVDYPKEKIEVILINDGSTDNTLIEMQKIADEISDKVKRVEVVHWEVNRGKRHGMHEGVIRSTHDVIIFVDSDSFIESDCARHLVKFFADPEIGAVSGHTDVYNRDTNLLTAMQGVRYYIAFSVYKAAESIFGSVTCCPGCCSAYRREYLLPIIDDWLHQTFLGGECTFGDDRSLTNFIIRQYRACYSYEARAHTVVPDNFRTYLRQQQRWKKSWVRETFIASMFMWKKNPLAAFSFYAYVFLAFLSPIVFFRAVIWYPITSGNIPVIYMVGLFLMLLLHGLFYRAQVGPRAWFLAIISFWFNTVILIWQLPWAVATIKDSRWGTR</sequence>
<evidence type="ECO:0000256" key="1">
    <source>
        <dbReference type="ARBA" id="ARBA00004236"/>
    </source>
</evidence>
<feature type="transmembrane region" description="Helical" evidence="7">
    <location>
        <begin position="29"/>
        <end position="49"/>
    </location>
</feature>
<dbReference type="GO" id="GO:0030213">
    <property type="term" value="P:hyaluronan biosynthetic process"/>
    <property type="evidence" value="ECO:0007669"/>
    <property type="project" value="TreeGrafter"/>
</dbReference>
<dbReference type="EMBL" id="MFKO01000006">
    <property type="protein sequence ID" value="OGG41601.1"/>
    <property type="molecule type" value="Genomic_DNA"/>
</dbReference>
<dbReference type="InterPro" id="IPR029044">
    <property type="entry name" value="Nucleotide-diphossugar_trans"/>
</dbReference>
<protein>
    <recommendedName>
        <fullName evidence="8">Glycosyltransferase 2-like domain-containing protein</fullName>
    </recommendedName>
</protein>
<dbReference type="GO" id="GO:0050501">
    <property type="term" value="F:hyaluronan synthase activity"/>
    <property type="evidence" value="ECO:0007669"/>
    <property type="project" value="TreeGrafter"/>
</dbReference>
<dbReference type="PANTHER" id="PTHR22913:SF12">
    <property type="entry name" value="MANNURONAN SYNTHASE"/>
    <property type="match status" value="1"/>
</dbReference>
<organism evidence="9 10">
    <name type="scientific">Candidatus Kaiserbacteria bacterium RIFCSPHIGHO2_01_FULL_46_22</name>
    <dbReference type="NCBI Taxonomy" id="1798475"/>
    <lineage>
        <taxon>Bacteria</taxon>
        <taxon>Candidatus Kaiseribacteriota</taxon>
    </lineage>
</organism>
<feature type="transmembrane region" description="Helical" evidence="7">
    <location>
        <begin position="316"/>
        <end position="344"/>
    </location>
</feature>
<dbReference type="PANTHER" id="PTHR22913">
    <property type="entry name" value="HYALURONAN SYNTHASE"/>
    <property type="match status" value="1"/>
</dbReference>
<evidence type="ECO:0000256" key="4">
    <source>
        <dbReference type="ARBA" id="ARBA00022676"/>
    </source>
</evidence>